<reference evidence="2" key="2">
    <citation type="submission" date="2018-08" db="UniProtKB">
        <authorList>
            <consortium name="EnsemblPlants"/>
        </authorList>
    </citation>
    <scope>IDENTIFICATION</scope>
    <source>
        <strain evidence="2">Yugu1</strain>
    </source>
</reference>
<dbReference type="Gramene" id="KQK88399">
    <property type="protein sequence ID" value="KQK88399"/>
    <property type="gene ID" value="SETIT_037826mg"/>
</dbReference>
<proteinExistence type="predicted"/>
<feature type="compositionally biased region" description="Polar residues" evidence="1">
    <location>
        <begin position="43"/>
        <end position="53"/>
    </location>
</feature>
<dbReference type="EMBL" id="AGNK02005539">
    <property type="status" value="NOT_ANNOTATED_CDS"/>
    <property type="molecule type" value="Genomic_DNA"/>
</dbReference>
<dbReference type="Proteomes" id="UP000004995">
    <property type="component" value="Unassembled WGS sequence"/>
</dbReference>
<evidence type="ECO:0000256" key="1">
    <source>
        <dbReference type="SAM" id="MobiDB-lite"/>
    </source>
</evidence>
<reference evidence="3" key="1">
    <citation type="journal article" date="2012" name="Nat. Biotechnol.">
        <title>Reference genome sequence of the model plant Setaria.</title>
        <authorList>
            <person name="Bennetzen J.L."/>
            <person name="Schmutz J."/>
            <person name="Wang H."/>
            <person name="Percifield R."/>
            <person name="Hawkins J."/>
            <person name="Pontaroli A.C."/>
            <person name="Estep M."/>
            <person name="Feng L."/>
            <person name="Vaughn J.N."/>
            <person name="Grimwood J."/>
            <person name="Jenkins J."/>
            <person name="Barry K."/>
            <person name="Lindquist E."/>
            <person name="Hellsten U."/>
            <person name="Deshpande S."/>
            <person name="Wang X."/>
            <person name="Wu X."/>
            <person name="Mitros T."/>
            <person name="Triplett J."/>
            <person name="Yang X."/>
            <person name="Ye C.Y."/>
            <person name="Mauro-Herrera M."/>
            <person name="Wang L."/>
            <person name="Li P."/>
            <person name="Sharma M."/>
            <person name="Sharma R."/>
            <person name="Ronald P.C."/>
            <person name="Panaud O."/>
            <person name="Kellogg E.A."/>
            <person name="Brutnell T.P."/>
            <person name="Doust A.N."/>
            <person name="Tuskan G.A."/>
            <person name="Rokhsar D."/>
            <person name="Devos K.M."/>
        </authorList>
    </citation>
    <scope>NUCLEOTIDE SEQUENCE [LARGE SCALE GENOMIC DNA]</scope>
    <source>
        <strain evidence="3">cv. Yugu1</strain>
    </source>
</reference>
<accession>K4AG19</accession>
<name>K4AG19_SETIT</name>
<protein>
    <submittedName>
        <fullName evidence="2">Uncharacterized protein</fullName>
    </submittedName>
</protein>
<dbReference type="EnsemblPlants" id="KQK88399">
    <property type="protein sequence ID" value="KQK88399"/>
    <property type="gene ID" value="SETIT_037826mg"/>
</dbReference>
<dbReference type="AlphaFoldDB" id="K4AG19"/>
<dbReference type="InParanoid" id="K4AG19"/>
<evidence type="ECO:0000313" key="3">
    <source>
        <dbReference type="Proteomes" id="UP000004995"/>
    </source>
</evidence>
<feature type="region of interest" description="Disordered" evidence="1">
    <location>
        <begin position="41"/>
        <end position="89"/>
    </location>
</feature>
<dbReference type="HOGENOM" id="CLU_1638286_0_0_1"/>
<sequence>MAAEVAVSTEAAAAAAAAEVTDEMASYEPVKLPTVAGVEPPLVSSSQEVSTTAPGLLDGDHGGHPAAAQVMRGKPERAPGSYTSARRSKRLERVLGSGELGQHGGDRRTAVSWLLAMCSIELANCEGFSHSRLTPRLTRGGALNARRLQFTVAAWYDVDGCE</sequence>
<keyword evidence="3" id="KW-1185">Reference proteome</keyword>
<evidence type="ECO:0000313" key="2">
    <source>
        <dbReference type="EnsemblPlants" id="KQK88399"/>
    </source>
</evidence>
<organism evidence="2 3">
    <name type="scientific">Setaria italica</name>
    <name type="common">Foxtail millet</name>
    <name type="synonym">Panicum italicum</name>
    <dbReference type="NCBI Taxonomy" id="4555"/>
    <lineage>
        <taxon>Eukaryota</taxon>
        <taxon>Viridiplantae</taxon>
        <taxon>Streptophyta</taxon>
        <taxon>Embryophyta</taxon>
        <taxon>Tracheophyta</taxon>
        <taxon>Spermatophyta</taxon>
        <taxon>Magnoliopsida</taxon>
        <taxon>Liliopsida</taxon>
        <taxon>Poales</taxon>
        <taxon>Poaceae</taxon>
        <taxon>PACMAD clade</taxon>
        <taxon>Panicoideae</taxon>
        <taxon>Panicodae</taxon>
        <taxon>Paniceae</taxon>
        <taxon>Cenchrinae</taxon>
        <taxon>Setaria</taxon>
    </lineage>
</organism>